<evidence type="ECO:0000313" key="9">
    <source>
        <dbReference type="EMBL" id="AYB34673.1"/>
    </source>
</evidence>
<dbReference type="GO" id="GO:0009279">
    <property type="term" value="C:cell outer membrane"/>
    <property type="evidence" value="ECO:0007669"/>
    <property type="project" value="UniProtKB-SubCell"/>
</dbReference>
<dbReference type="Pfam" id="PF02321">
    <property type="entry name" value="OEP"/>
    <property type="match status" value="2"/>
</dbReference>
<keyword evidence="3" id="KW-0813">Transport</keyword>
<keyword evidence="8" id="KW-0175">Coiled coil</keyword>
<dbReference type="PANTHER" id="PTHR30026:SF20">
    <property type="entry name" value="OUTER MEMBRANE PROTEIN TOLC"/>
    <property type="match status" value="1"/>
</dbReference>
<evidence type="ECO:0000256" key="3">
    <source>
        <dbReference type="ARBA" id="ARBA00022448"/>
    </source>
</evidence>
<dbReference type="SUPFAM" id="SSF56954">
    <property type="entry name" value="Outer membrane efflux proteins (OEP)"/>
    <property type="match status" value="1"/>
</dbReference>
<evidence type="ECO:0000256" key="8">
    <source>
        <dbReference type="SAM" id="Coils"/>
    </source>
</evidence>
<keyword evidence="6" id="KW-0472">Membrane</keyword>
<name>A0A385SS90_9BACT</name>
<protein>
    <submittedName>
        <fullName evidence="9">TolC family protein</fullName>
    </submittedName>
</protein>
<feature type="coiled-coil region" evidence="8">
    <location>
        <begin position="185"/>
        <end position="219"/>
    </location>
</feature>
<dbReference type="GO" id="GO:1990281">
    <property type="term" value="C:efflux pump complex"/>
    <property type="evidence" value="ECO:0007669"/>
    <property type="project" value="TreeGrafter"/>
</dbReference>
<evidence type="ECO:0000256" key="2">
    <source>
        <dbReference type="ARBA" id="ARBA00007613"/>
    </source>
</evidence>
<dbReference type="KEGG" id="chk:D4L85_30615"/>
<feature type="coiled-coil region" evidence="8">
    <location>
        <begin position="338"/>
        <end position="372"/>
    </location>
</feature>
<comment type="subcellular location">
    <subcellularLocation>
        <location evidence="1">Cell outer membrane</location>
    </subcellularLocation>
</comment>
<dbReference type="Gene3D" id="1.20.1600.10">
    <property type="entry name" value="Outer membrane efflux proteins (OEP)"/>
    <property type="match status" value="1"/>
</dbReference>
<evidence type="ECO:0000256" key="5">
    <source>
        <dbReference type="ARBA" id="ARBA00022692"/>
    </source>
</evidence>
<reference evidence="10" key="1">
    <citation type="submission" date="2018-09" db="EMBL/GenBank/DDBJ databases">
        <title>Chryseolinea sp. KIS68-18 isolated from soil.</title>
        <authorList>
            <person name="Weon H.-Y."/>
            <person name="Kwon S.-W."/>
            <person name="Lee S.A."/>
        </authorList>
    </citation>
    <scope>NUCLEOTIDE SEQUENCE [LARGE SCALE GENOMIC DNA]</scope>
    <source>
        <strain evidence="10">KIS68-18</strain>
    </source>
</reference>
<evidence type="ECO:0000256" key="4">
    <source>
        <dbReference type="ARBA" id="ARBA00022452"/>
    </source>
</evidence>
<keyword evidence="7" id="KW-0998">Cell outer membrane</keyword>
<accession>A0A385SS90</accession>
<dbReference type="AlphaFoldDB" id="A0A385SS90"/>
<evidence type="ECO:0000256" key="7">
    <source>
        <dbReference type="ARBA" id="ARBA00023237"/>
    </source>
</evidence>
<sequence>MQHLMRKVIIAVFVFVSGTTFGQANPELSGMIRHSLNYFPTVQELNASESISSLRVDVAKSNYLPNINGNAVYSYVNPVGQVQIPISATENKLLQFQPHDNYNFNVGLNQTLWDFGRTKAQIEKAKADVLVAHQNTEAAKFQVASQVATIYYAMIYLRKSIEVQDSAIAYYQNNKKMIEGRIRSGDALQIDLSTIENNIDQEENRKVEFERQYDRQVSLMRYTTGEAASPVGKDFDFTYVPGSADFSNNPNVIAATQRIAAAEADLKLSSSNRLPNLSFQANAGYKNAYQPNIEELRFNVLAGATLVFPIYQGGRVRQNISIARKNAQLSEISRNNTISTLQKDLESVQADIKAYDQQIKNSEGQITVAKETSRLTQVRYRQGVATYLDLISASTNLQRAYLSQIQYEYQKTLALVERCRLMGVKFWQE</sequence>
<dbReference type="PANTHER" id="PTHR30026">
    <property type="entry name" value="OUTER MEMBRANE PROTEIN TOLC"/>
    <property type="match status" value="1"/>
</dbReference>
<organism evidence="9 10">
    <name type="scientific">Chryseolinea soli</name>
    <dbReference type="NCBI Taxonomy" id="2321403"/>
    <lineage>
        <taxon>Bacteria</taxon>
        <taxon>Pseudomonadati</taxon>
        <taxon>Bacteroidota</taxon>
        <taxon>Cytophagia</taxon>
        <taxon>Cytophagales</taxon>
        <taxon>Fulvivirgaceae</taxon>
        <taxon>Chryseolinea</taxon>
    </lineage>
</organism>
<comment type="similarity">
    <text evidence="2">Belongs to the outer membrane factor (OMF) (TC 1.B.17) family.</text>
</comment>
<dbReference type="GO" id="GO:0015562">
    <property type="term" value="F:efflux transmembrane transporter activity"/>
    <property type="evidence" value="ECO:0007669"/>
    <property type="project" value="InterPro"/>
</dbReference>
<dbReference type="EMBL" id="CP032382">
    <property type="protein sequence ID" value="AYB34673.1"/>
    <property type="molecule type" value="Genomic_DNA"/>
</dbReference>
<dbReference type="InterPro" id="IPR051906">
    <property type="entry name" value="TolC-like"/>
</dbReference>
<evidence type="ECO:0000313" key="10">
    <source>
        <dbReference type="Proteomes" id="UP000266183"/>
    </source>
</evidence>
<proteinExistence type="inferred from homology"/>
<evidence type="ECO:0000256" key="1">
    <source>
        <dbReference type="ARBA" id="ARBA00004442"/>
    </source>
</evidence>
<gene>
    <name evidence="9" type="ORF">D4L85_30615</name>
</gene>
<evidence type="ECO:0000256" key="6">
    <source>
        <dbReference type="ARBA" id="ARBA00023136"/>
    </source>
</evidence>
<keyword evidence="4" id="KW-1134">Transmembrane beta strand</keyword>
<dbReference type="InterPro" id="IPR003423">
    <property type="entry name" value="OMP_efflux"/>
</dbReference>
<dbReference type="GO" id="GO:0015288">
    <property type="term" value="F:porin activity"/>
    <property type="evidence" value="ECO:0007669"/>
    <property type="project" value="TreeGrafter"/>
</dbReference>
<keyword evidence="5" id="KW-0812">Transmembrane</keyword>
<keyword evidence="10" id="KW-1185">Reference proteome</keyword>
<dbReference type="Proteomes" id="UP000266183">
    <property type="component" value="Chromosome"/>
</dbReference>